<name>A0A3A8KX85_9BACT</name>
<sequence length="220" mass="23693">MSPCDAPMRVPIFGATALQPWAWAVQVRNAPVLNLHRPPAPDVLGTYVAVCAAAEYVPELAEWMASWHGPGVSAPRAGEVPTSAVVAVARVAAVSLWPDGEQQSRWYVGPVGLWLEEPVALPEPVACPPGPADALWELPAPTLARVRLAFGSVAQADRARWDTYEARAARAESREPATLRERVLRMCTCRRAMTPCRTCRSWRCTAPGCPPHTCAAVGSP</sequence>
<dbReference type="RefSeq" id="WP_120601202.1">
    <property type="nucleotide sequence ID" value="NZ_RAWE01000009.1"/>
</dbReference>
<dbReference type="OrthoDB" id="5502320at2"/>
<organism evidence="1 2">
    <name type="scientific">Corallococcus carmarthensis</name>
    <dbReference type="NCBI Taxonomy" id="2316728"/>
    <lineage>
        <taxon>Bacteria</taxon>
        <taxon>Pseudomonadati</taxon>
        <taxon>Myxococcota</taxon>
        <taxon>Myxococcia</taxon>
        <taxon>Myxococcales</taxon>
        <taxon>Cystobacterineae</taxon>
        <taxon>Myxococcaceae</taxon>
        <taxon>Corallococcus</taxon>
    </lineage>
</organism>
<proteinExistence type="predicted"/>
<keyword evidence="2" id="KW-1185">Reference proteome</keyword>
<reference evidence="2" key="1">
    <citation type="submission" date="2018-09" db="EMBL/GenBank/DDBJ databases">
        <authorList>
            <person name="Livingstone P.G."/>
            <person name="Whitworth D.E."/>
        </authorList>
    </citation>
    <scope>NUCLEOTIDE SEQUENCE [LARGE SCALE GENOMIC DNA]</scope>
    <source>
        <strain evidence="2">CA043D</strain>
    </source>
</reference>
<protein>
    <submittedName>
        <fullName evidence="1">Uncharacterized protein</fullName>
    </submittedName>
</protein>
<dbReference type="AlphaFoldDB" id="A0A3A8KX85"/>
<evidence type="ECO:0000313" key="1">
    <source>
        <dbReference type="EMBL" id="RKH06614.1"/>
    </source>
</evidence>
<comment type="caution">
    <text evidence="1">The sequence shown here is derived from an EMBL/GenBank/DDBJ whole genome shotgun (WGS) entry which is preliminary data.</text>
</comment>
<accession>A0A3A8KX85</accession>
<dbReference type="EMBL" id="RAWE01000009">
    <property type="protein sequence ID" value="RKH06614.1"/>
    <property type="molecule type" value="Genomic_DNA"/>
</dbReference>
<dbReference type="Proteomes" id="UP000268313">
    <property type="component" value="Unassembled WGS sequence"/>
</dbReference>
<gene>
    <name evidence="1" type="ORF">D7X32_04195</name>
</gene>
<evidence type="ECO:0000313" key="2">
    <source>
        <dbReference type="Proteomes" id="UP000268313"/>
    </source>
</evidence>